<evidence type="ECO:0008006" key="4">
    <source>
        <dbReference type="Google" id="ProtNLM"/>
    </source>
</evidence>
<evidence type="ECO:0000313" key="2">
    <source>
        <dbReference type="EMBL" id="KAK9117581.1"/>
    </source>
</evidence>
<keyword evidence="1" id="KW-0732">Signal</keyword>
<evidence type="ECO:0000313" key="3">
    <source>
        <dbReference type="Proteomes" id="UP001417504"/>
    </source>
</evidence>
<organism evidence="2 3">
    <name type="scientific">Stephania japonica</name>
    <dbReference type="NCBI Taxonomy" id="461633"/>
    <lineage>
        <taxon>Eukaryota</taxon>
        <taxon>Viridiplantae</taxon>
        <taxon>Streptophyta</taxon>
        <taxon>Embryophyta</taxon>
        <taxon>Tracheophyta</taxon>
        <taxon>Spermatophyta</taxon>
        <taxon>Magnoliopsida</taxon>
        <taxon>Ranunculales</taxon>
        <taxon>Menispermaceae</taxon>
        <taxon>Menispermoideae</taxon>
        <taxon>Cissampelideae</taxon>
        <taxon>Stephania</taxon>
    </lineage>
</organism>
<feature type="chain" id="PRO_5042944987" description="Inositol-pentakisphosphate 2-kinase" evidence="1">
    <location>
        <begin position="27"/>
        <end position="120"/>
    </location>
</feature>
<dbReference type="Gene3D" id="3.30.200.110">
    <property type="entry name" value="Inositol-pentakisphosphate 2-kinase, N-lobe"/>
    <property type="match status" value="1"/>
</dbReference>
<evidence type="ECO:0000256" key="1">
    <source>
        <dbReference type="SAM" id="SignalP"/>
    </source>
</evidence>
<sequence length="120" mass="13807">MVLARTSSLFLLLFFFMFSCLVSVQSHLQITTQWSPISTSLLNFISIFEKGVSCNVTLQEHMEMIPERSDAADWIYKCEGAANVILGYRVLFPKFWESLAPEEEQLALECFKGVNFIKER</sequence>
<feature type="signal peptide" evidence="1">
    <location>
        <begin position="1"/>
        <end position="26"/>
    </location>
</feature>
<accession>A0AAP0NV25</accession>
<protein>
    <recommendedName>
        <fullName evidence="4">Inositol-pentakisphosphate 2-kinase</fullName>
    </recommendedName>
</protein>
<dbReference type="InterPro" id="IPR043001">
    <property type="entry name" value="IP5_2-K_N_lobe"/>
</dbReference>
<reference evidence="2 3" key="1">
    <citation type="submission" date="2024-01" db="EMBL/GenBank/DDBJ databases">
        <title>Genome assemblies of Stephania.</title>
        <authorList>
            <person name="Yang L."/>
        </authorList>
    </citation>
    <scope>NUCLEOTIDE SEQUENCE [LARGE SCALE GENOMIC DNA]</scope>
    <source>
        <strain evidence="2">QJT</strain>
        <tissue evidence="2">Leaf</tissue>
    </source>
</reference>
<comment type="caution">
    <text evidence="2">The sequence shown here is derived from an EMBL/GenBank/DDBJ whole genome shotgun (WGS) entry which is preliminary data.</text>
</comment>
<dbReference type="PROSITE" id="PS51257">
    <property type="entry name" value="PROKAR_LIPOPROTEIN"/>
    <property type="match status" value="1"/>
</dbReference>
<dbReference type="AlphaFoldDB" id="A0AAP0NV25"/>
<gene>
    <name evidence="2" type="ORF">Sjap_016528</name>
</gene>
<name>A0AAP0NV25_9MAGN</name>
<proteinExistence type="predicted"/>
<keyword evidence="3" id="KW-1185">Reference proteome</keyword>
<dbReference type="Proteomes" id="UP001417504">
    <property type="component" value="Unassembled WGS sequence"/>
</dbReference>
<dbReference type="EMBL" id="JBBNAE010000006">
    <property type="protein sequence ID" value="KAK9117581.1"/>
    <property type="molecule type" value="Genomic_DNA"/>
</dbReference>